<protein>
    <submittedName>
        <fullName evidence="6">Putative MFS family arabinose efflux permease</fullName>
    </submittedName>
</protein>
<dbReference type="InterPro" id="IPR047200">
    <property type="entry name" value="MFS_YcaD-like"/>
</dbReference>
<dbReference type="InterPro" id="IPR020846">
    <property type="entry name" value="MFS_dom"/>
</dbReference>
<keyword evidence="2 4" id="KW-1133">Transmembrane helix</keyword>
<feature type="transmembrane region" description="Helical" evidence="4">
    <location>
        <begin position="348"/>
        <end position="367"/>
    </location>
</feature>
<feature type="transmembrane region" description="Helical" evidence="4">
    <location>
        <begin position="133"/>
        <end position="152"/>
    </location>
</feature>
<keyword evidence="1 4" id="KW-0812">Transmembrane</keyword>
<dbReference type="OrthoDB" id="9810614at2"/>
<dbReference type="EMBL" id="SNYK01000006">
    <property type="protein sequence ID" value="TDQ37883.1"/>
    <property type="molecule type" value="Genomic_DNA"/>
</dbReference>
<dbReference type="CDD" id="cd17477">
    <property type="entry name" value="MFS_YcaD_like"/>
    <property type="match status" value="1"/>
</dbReference>
<name>A0A4R6TZS7_9GAMM</name>
<evidence type="ECO:0000313" key="7">
    <source>
        <dbReference type="Proteomes" id="UP000294575"/>
    </source>
</evidence>
<dbReference type="FunFam" id="1.20.1250.20:FF:000327">
    <property type="entry name" value="Transporter, MFS superfamily"/>
    <property type="match status" value="1"/>
</dbReference>
<dbReference type="Pfam" id="PF07690">
    <property type="entry name" value="MFS_1"/>
    <property type="match status" value="1"/>
</dbReference>
<dbReference type="GO" id="GO:0005886">
    <property type="term" value="C:plasma membrane"/>
    <property type="evidence" value="ECO:0007669"/>
    <property type="project" value="TreeGrafter"/>
</dbReference>
<dbReference type="PANTHER" id="PTHR23521:SF3">
    <property type="entry name" value="MFS TRANSPORTER"/>
    <property type="match status" value="1"/>
</dbReference>
<evidence type="ECO:0000313" key="6">
    <source>
        <dbReference type="EMBL" id="TDQ37883.1"/>
    </source>
</evidence>
<dbReference type="SUPFAM" id="SSF103473">
    <property type="entry name" value="MFS general substrate transporter"/>
    <property type="match status" value="1"/>
</dbReference>
<reference evidence="6 7" key="1">
    <citation type="submission" date="2019-03" db="EMBL/GenBank/DDBJ databases">
        <title>Genomic Encyclopedia of Type Strains, Phase IV (KMG-IV): sequencing the most valuable type-strain genomes for metagenomic binning, comparative biology and taxonomic classification.</title>
        <authorList>
            <person name="Goeker M."/>
        </authorList>
    </citation>
    <scope>NUCLEOTIDE SEQUENCE [LARGE SCALE GENOMIC DNA]</scope>
    <source>
        <strain evidence="6 7">DSM 28679</strain>
    </source>
</reference>
<sequence length="436" mass="47236">MSIFKSYRGLYFATFLMLLGTGLLSTYLALHVAERASSVWVGALMTSFYLGLVGGGKKGHRLIARVGHIRAYAAAAGIVCAAAIIHGLTDNLWLWLVLRMLVGVGMMCMYMVVESWLNEQSTSENRGKVFSGYMMASYLGMVVGQLMLASLPELGIELLLLVALCFSLCLVPVALTRRIHPEPLTPASLSPRYFYQQVPMAMFTTLLAGAVVGAFYGLAPLYASRIGMDTRDVGLFMAACVAAGFLVQMPLGRLSDTFERPKLIRLLSVLLLLVAAPLAVETVWPHWVFFVGGAATCAFVFSLYPLAVAFANDNIEPEKRVSLAAVLLAVFGAGASMGPLLVGSLMRGMGPNMLFVFFCVSAGLIALRVRPQLKTPETEVPEEPVEHLAMPDGLASSPLVVALDPRIEEEQVQEHMVEIPLEDGPDLAAETEEQHY</sequence>
<dbReference type="InterPro" id="IPR011701">
    <property type="entry name" value="MFS"/>
</dbReference>
<feature type="domain" description="Major facilitator superfamily (MFS) profile" evidence="5">
    <location>
        <begin position="6"/>
        <end position="374"/>
    </location>
</feature>
<dbReference type="Gene3D" id="1.20.1250.20">
    <property type="entry name" value="MFS general substrate transporter like domains"/>
    <property type="match status" value="2"/>
</dbReference>
<evidence type="ECO:0000256" key="3">
    <source>
        <dbReference type="ARBA" id="ARBA00023136"/>
    </source>
</evidence>
<dbReference type="PROSITE" id="PS50850">
    <property type="entry name" value="MFS"/>
    <property type="match status" value="1"/>
</dbReference>
<proteinExistence type="predicted"/>
<feature type="transmembrane region" description="Helical" evidence="4">
    <location>
        <begin position="263"/>
        <end position="280"/>
    </location>
</feature>
<dbReference type="InterPro" id="IPR036259">
    <property type="entry name" value="MFS_trans_sf"/>
</dbReference>
<evidence type="ECO:0000256" key="2">
    <source>
        <dbReference type="ARBA" id="ARBA00022989"/>
    </source>
</evidence>
<feature type="transmembrane region" description="Helical" evidence="4">
    <location>
        <begin position="158"/>
        <end position="177"/>
    </location>
</feature>
<dbReference type="GO" id="GO:0022857">
    <property type="term" value="F:transmembrane transporter activity"/>
    <property type="evidence" value="ECO:0007669"/>
    <property type="project" value="InterPro"/>
</dbReference>
<feature type="transmembrane region" description="Helical" evidence="4">
    <location>
        <begin position="67"/>
        <end position="86"/>
    </location>
</feature>
<evidence type="ECO:0000256" key="1">
    <source>
        <dbReference type="ARBA" id="ARBA00022692"/>
    </source>
</evidence>
<evidence type="ECO:0000259" key="5">
    <source>
        <dbReference type="PROSITE" id="PS50850"/>
    </source>
</evidence>
<dbReference type="AlphaFoldDB" id="A0A4R6TZS7"/>
<accession>A0A4R6TZS7</accession>
<organism evidence="6 7">
    <name type="scientific">Thiopseudomonas denitrificans</name>
    <dbReference type="NCBI Taxonomy" id="1501432"/>
    <lineage>
        <taxon>Bacteria</taxon>
        <taxon>Pseudomonadati</taxon>
        <taxon>Pseudomonadota</taxon>
        <taxon>Gammaproteobacteria</taxon>
        <taxon>Pseudomonadales</taxon>
        <taxon>Pseudomonadaceae</taxon>
        <taxon>Thiopseudomonas</taxon>
    </lineage>
</organism>
<feature type="transmembrane region" description="Helical" evidence="4">
    <location>
        <begin position="36"/>
        <end position="55"/>
    </location>
</feature>
<dbReference type="RefSeq" id="WP_101495903.1">
    <property type="nucleotide sequence ID" value="NZ_LNJZ01000003.1"/>
</dbReference>
<feature type="transmembrane region" description="Helical" evidence="4">
    <location>
        <begin position="92"/>
        <end position="113"/>
    </location>
</feature>
<gene>
    <name evidence="6" type="ORF">DFQ45_106110</name>
</gene>
<dbReference type="PANTHER" id="PTHR23521">
    <property type="entry name" value="TRANSPORTER MFS SUPERFAMILY"/>
    <property type="match status" value="1"/>
</dbReference>
<feature type="transmembrane region" description="Helical" evidence="4">
    <location>
        <begin position="286"/>
        <end position="311"/>
    </location>
</feature>
<dbReference type="Proteomes" id="UP000294575">
    <property type="component" value="Unassembled WGS sequence"/>
</dbReference>
<feature type="transmembrane region" description="Helical" evidence="4">
    <location>
        <begin position="233"/>
        <end position="251"/>
    </location>
</feature>
<keyword evidence="7" id="KW-1185">Reference proteome</keyword>
<feature type="transmembrane region" description="Helical" evidence="4">
    <location>
        <begin position="9"/>
        <end position="30"/>
    </location>
</feature>
<feature type="transmembrane region" description="Helical" evidence="4">
    <location>
        <begin position="198"/>
        <end position="221"/>
    </location>
</feature>
<comment type="caution">
    <text evidence="6">The sequence shown here is derived from an EMBL/GenBank/DDBJ whole genome shotgun (WGS) entry which is preliminary data.</text>
</comment>
<keyword evidence="3 4" id="KW-0472">Membrane</keyword>
<evidence type="ECO:0000256" key="4">
    <source>
        <dbReference type="SAM" id="Phobius"/>
    </source>
</evidence>
<feature type="transmembrane region" description="Helical" evidence="4">
    <location>
        <begin position="323"/>
        <end position="342"/>
    </location>
</feature>